<keyword evidence="3 7" id="KW-0812">Transmembrane</keyword>
<dbReference type="Proteomes" id="UP000321103">
    <property type="component" value="Unassembled WGS sequence"/>
</dbReference>
<protein>
    <submittedName>
        <fullName evidence="8">Divalent metal cation transporter MntH</fullName>
    </submittedName>
</protein>
<dbReference type="NCBIfam" id="NF001923">
    <property type="entry name" value="PRK00701.1"/>
    <property type="match status" value="1"/>
</dbReference>
<dbReference type="PANTHER" id="PTHR11706">
    <property type="entry name" value="SOLUTE CARRIER PROTEIN FAMILY 11 MEMBER"/>
    <property type="match status" value="1"/>
</dbReference>
<evidence type="ECO:0000256" key="1">
    <source>
        <dbReference type="ARBA" id="ARBA00004141"/>
    </source>
</evidence>
<keyword evidence="4 7" id="KW-1133">Transmembrane helix</keyword>
<dbReference type="Pfam" id="PF01566">
    <property type="entry name" value="Nramp"/>
    <property type="match status" value="1"/>
</dbReference>
<dbReference type="GO" id="GO:0005886">
    <property type="term" value="C:plasma membrane"/>
    <property type="evidence" value="ECO:0007669"/>
    <property type="project" value="TreeGrafter"/>
</dbReference>
<feature type="compositionally biased region" description="Low complexity" evidence="6">
    <location>
        <begin position="1"/>
        <end position="19"/>
    </location>
</feature>
<gene>
    <name evidence="8" type="primary">mntH</name>
    <name evidence="8" type="ORF">KTU01_36580</name>
</gene>
<comment type="subcellular location">
    <subcellularLocation>
        <location evidence="1">Membrane</location>
        <topology evidence="1">Multi-pass membrane protein</topology>
    </subcellularLocation>
</comment>
<feature type="transmembrane region" description="Helical" evidence="7">
    <location>
        <begin position="166"/>
        <end position="186"/>
    </location>
</feature>
<dbReference type="PRINTS" id="PR00447">
    <property type="entry name" value="NATRESASSCMP"/>
</dbReference>
<feature type="region of interest" description="Disordered" evidence="6">
    <location>
        <begin position="1"/>
        <end position="20"/>
    </location>
</feature>
<evidence type="ECO:0000313" key="9">
    <source>
        <dbReference type="Proteomes" id="UP000321103"/>
    </source>
</evidence>
<evidence type="ECO:0000256" key="7">
    <source>
        <dbReference type="SAM" id="Phobius"/>
    </source>
</evidence>
<keyword evidence="2" id="KW-0813">Transport</keyword>
<sequence>MRIGTGRTGSTGAAASSPGERWVRRQPLPWLLGPAFVAAVAYVDPGNVAANLTAGAQYGYLLVWVLVAANAMAVLIQYLSAKVGLVTGSSLPELLGDRLPRGRRLGYWVQAELVAAATDLAEVIGGAIALHILFGIPLLAGGVIVGVISMLLLVLQTHRGPRFFEFVVTGLLAIVTAGFVTGLFFGPVSWGEAVAGIVPRFEGTPTVLLAASMLGATVMPHAIYAHSALARDRHGRSVPTEALPRLLSATRWDVLLSLLVAGSVNIAMLLLAAGNLAGVPGTDSIEGAHAAITAALGPAVGIAFGIGLLASGLASTSVGSYAGSAIMGGLLHLRIPVFVRRLITLIPALVIIAVGVDPTWALVLSQVLLSLGIPFALIPLVRLSSSRALMGVFVNKVALTVAAWVVVALIVSLNVALIILTVAGAD</sequence>
<evidence type="ECO:0000256" key="5">
    <source>
        <dbReference type="ARBA" id="ARBA00023136"/>
    </source>
</evidence>
<evidence type="ECO:0000313" key="8">
    <source>
        <dbReference type="EMBL" id="GEO97535.1"/>
    </source>
</evidence>
<feature type="transmembrane region" description="Helical" evidence="7">
    <location>
        <begin position="58"/>
        <end position="79"/>
    </location>
</feature>
<feature type="transmembrane region" description="Helical" evidence="7">
    <location>
        <begin position="335"/>
        <end position="354"/>
    </location>
</feature>
<feature type="transmembrane region" description="Helical" evidence="7">
    <location>
        <begin position="393"/>
        <end position="423"/>
    </location>
</feature>
<keyword evidence="5 7" id="KW-0472">Membrane</keyword>
<dbReference type="AlphaFoldDB" id="A0A512IIJ2"/>
<organism evidence="8 9">
    <name type="scientific">Kocuria turfanensis</name>
    <dbReference type="NCBI Taxonomy" id="388357"/>
    <lineage>
        <taxon>Bacteria</taxon>
        <taxon>Bacillati</taxon>
        <taxon>Actinomycetota</taxon>
        <taxon>Actinomycetes</taxon>
        <taxon>Micrococcales</taxon>
        <taxon>Micrococcaceae</taxon>
        <taxon>Kocuria</taxon>
    </lineage>
</organism>
<feature type="transmembrane region" description="Helical" evidence="7">
    <location>
        <begin position="360"/>
        <end position="381"/>
    </location>
</feature>
<accession>A0A512IIJ2</accession>
<dbReference type="NCBIfam" id="NF037982">
    <property type="entry name" value="Nramp_1"/>
    <property type="match status" value="1"/>
</dbReference>
<keyword evidence="9" id="KW-1185">Reference proteome</keyword>
<name>A0A512IIJ2_9MICC</name>
<feature type="transmembrane region" description="Helical" evidence="7">
    <location>
        <begin position="290"/>
        <end position="314"/>
    </location>
</feature>
<dbReference type="EMBL" id="BJZS01000144">
    <property type="protein sequence ID" value="GEO97535.1"/>
    <property type="molecule type" value="Genomic_DNA"/>
</dbReference>
<dbReference type="GO" id="GO:0015086">
    <property type="term" value="F:cadmium ion transmembrane transporter activity"/>
    <property type="evidence" value="ECO:0007669"/>
    <property type="project" value="TreeGrafter"/>
</dbReference>
<feature type="transmembrane region" description="Helical" evidence="7">
    <location>
        <begin position="254"/>
        <end position="278"/>
    </location>
</feature>
<evidence type="ECO:0000256" key="4">
    <source>
        <dbReference type="ARBA" id="ARBA00022989"/>
    </source>
</evidence>
<dbReference type="PANTHER" id="PTHR11706:SF33">
    <property type="entry name" value="NATURAL RESISTANCE-ASSOCIATED MACROPHAGE PROTEIN 2"/>
    <property type="match status" value="1"/>
</dbReference>
<dbReference type="RefSeq" id="WP_186374934.1">
    <property type="nucleotide sequence ID" value="NZ_BJZS01000144.1"/>
</dbReference>
<proteinExistence type="predicted"/>
<dbReference type="STRING" id="388357.GCA_001580365_03734"/>
<evidence type="ECO:0000256" key="2">
    <source>
        <dbReference type="ARBA" id="ARBA00022448"/>
    </source>
</evidence>
<feature type="transmembrane region" description="Helical" evidence="7">
    <location>
        <begin position="128"/>
        <end position="154"/>
    </location>
</feature>
<evidence type="ECO:0000256" key="3">
    <source>
        <dbReference type="ARBA" id="ARBA00022692"/>
    </source>
</evidence>
<reference evidence="8 9" key="1">
    <citation type="submission" date="2019-07" db="EMBL/GenBank/DDBJ databases">
        <title>Whole genome shotgun sequence of Kocuria turfanensis NBRC 107627.</title>
        <authorList>
            <person name="Hosoyama A."/>
            <person name="Uohara A."/>
            <person name="Ohji S."/>
            <person name="Ichikawa N."/>
        </authorList>
    </citation>
    <scope>NUCLEOTIDE SEQUENCE [LARGE SCALE GENOMIC DNA]</scope>
    <source>
        <strain evidence="8 9">NBRC 107627</strain>
    </source>
</reference>
<dbReference type="InterPro" id="IPR001046">
    <property type="entry name" value="NRAMP_fam"/>
</dbReference>
<comment type="caution">
    <text evidence="8">The sequence shown here is derived from an EMBL/GenBank/DDBJ whole genome shotgun (WGS) entry which is preliminary data.</text>
</comment>
<dbReference type="GO" id="GO:0034755">
    <property type="term" value="P:iron ion transmembrane transport"/>
    <property type="evidence" value="ECO:0007669"/>
    <property type="project" value="TreeGrafter"/>
</dbReference>
<feature type="transmembrane region" description="Helical" evidence="7">
    <location>
        <begin position="206"/>
        <end position="226"/>
    </location>
</feature>
<dbReference type="GO" id="GO:0005384">
    <property type="term" value="F:manganese ion transmembrane transporter activity"/>
    <property type="evidence" value="ECO:0007669"/>
    <property type="project" value="TreeGrafter"/>
</dbReference>
<evidence type="ECO:0000256" key="6">
    <source>
        <dbReference type="SAM" id="MobiDB-lite"/>
    </source>
</evidence>